<reference evidence="4 5" key="1">
    <citation type="submission" date="2018-12" db="EMBL/GenBank/DDBJ databases">
        <title>The genome of Variovorax gossypii DSM 100435.</title>
        <authorList>
            <person name="Gao J."/>
            <person name="Sun J."/>
        </authorList>
    </citation>
    <scope>NUCLEOTIDE SEQUENCE [LARGE SCALE GENOMIC DNA]</scope>
    <source>
        <strain evidence="4 5">DSM 100435</strain>
    </source>
</reference>
<protein>
    <recommendedName>
        <fullName evidence="3">Teneurin-like YD-shell domain-containing protein</fullName>
    </recommendedName>
</protein>
<feature type="transmembrane region" description="Helical" evidence="2">
    <location>
        <begin position="2566"/>
        <end position="2585"/>
    </location>
</feature>
<keyword evidence="5" id="KW-1185">Reference proteome</keyword>
<dbReference type="InterPro" id="IPR056823">
    <property type="entry name" value="TEN-like_YD-shell"/>
</dbReference>
<evidence type="ECO:0000259" key="3">
    <source>
        <dbReference type="Pfam" id="PF25023"/>
    </source>
</evidence>
<name>A0A3S0JRA9_9BURK</name>
<dbReference type="Pfam" id="PF25023">
    <property type="entry name" value="TEN_YD-shell"/>
    <property type="match status" value="1"/>
</dbReference>
<feature type="domain" description="Teneurin-like YD-shell" evidence="3">
    <location>
        <begin position="2230"/>
        <end position="2503"/>
    </location>
</feature>
<dbReference type="PANTHER" id="PTHR32305:SF15">
    <property type="entry name" value="PROTEIN RHSA-RELATED"/>
    <property type="match status" value="1"/>
</dbReference>
<keyword evidence="2" id="KW-0472">Membrane</keyword>
<comment type="caution">
    <text evidence="4">The sequence shown here is derived from an EMBL/GenBank/DDBJ whole genome shotgun (WGS) entry which is preliminary data.</text>
</comment>
<feature type="transmembrane region" description="Helical" evidence="2">
    <location>
        <begin position="2530"/>
        <end position="2554"/>
    </location>
</feature>
<organism evidence="4 5">
    <name type="scientific">Variovorax gossypii</name>
    <dbReference type="NCBI Taxonomy" id="1679495"/>
    <lineage>
        <taxon>Bacteria</taxon>
        <taxon>Pseudomonadati</taxon>
        <taxon>Pseudomonadota</taxon>
        <taxon>Betaproteobacteria</taxon>
        <taxon>Burkholderiales</taxon>
        <taxon>Comamonadaceae</taxon>
        <taxon>Variovorax</taxon>
    </lineage>
</organism>
<dbReference type="RefSeq" id="WP_126473803.1">
    <property type="nucleotide sequence ID" value="NZ_RXOE01000012.1"/>
</dbReference>
<proteinExistence type="predicted"/>
<accession>A0A3S0JRA9</accession>
<dbReference type="Gene3D" id="2.60.120.260">
    <property type="entry name" value="Galactose-binding domain-like"/>
    <property type="match status" value="1"/>
</dbReference>
<gene>
    <name evidence="4" type="ORF">EJP69_28750</name>
</gene>
<evidence type="ECO:0000256" key="2">
    <source>
        <dbReference type="SAM" id="Phobius"/>
    </source>
</evidence>
<dbReference type="EMBL" id="RXOE01000012">
    <property type="protein sequence ID" value="RTQ30676.1"/>
    <property type="molecule type" value="Genomic_DNA"/>
</dbReference>
<dbReference type="PANTHER" id="PTHR32305">
    <property type="match status" value="1"/>
</dbReference>
<dbReference type="InterPro" id="IPR050708">
    <property type="entry name" value="T6SS_VgrG/RHS"/>
</dbReference>
<dbReference type="Proteomes" id="UP000267418">
    <property type="component" value="Unassembled WGS sequence"/>
</dbReference>
<dbReference type="InterPro" id="IPR022385">
    <property type="entry name" value="Rhs_assc_core"/>
</dbReference>
<evidence type="ECO:0000256" key="1">
    <source>
        <dbReference type="ARBA" id="ARBA00022737"/>
    </source>
</evidence>
<dbReference type="Gene3D" id="2.180.10.10">
    <property type="entry name" value="RHS repeat-associated core"/>
    <property type="match status" value="1"/>
</dbReference>
<evidence type="ECO:0000313" key="5">
    <source>
        <dbReference type="Proteomes" id="UP000267418"/>
    </source>
</evidence>
<keyword evidence="2" id="KW-0812">Transmembrane</keyword>
<keyword evidence="1" id="KW-0677">Repeat</keyword>
<dbReference type="OrthoDB" id="8824750at2"/>
<evidence type="ECO:0000313" key="4">
    <source>
        <dbReference type="EMBL" id="RTQ30676.1"/>
    </source>
</evidence>
<feature type="transmembrane region" description="Helical" evidence="2">
    <location>
        <begin position="2647"/>
        <end position="2669"/>
    </location>
</feature>
<keyword evidence="2" id="KW-1133">Transmembrane helix</keyword>
<dbReference type="NCBIfam" id="TIGR03696">
    <property type="entry name" value="Rhs_assc_core"/>
    <property type="match status" value="1"/>
</dbReference>
<sequence length="2852" mass="302503">MSGSNTTDTQGLGAQAQTPAERVFQIDPSGLGGIAQSVNLFRGDVSVPLSVVSLASRSGIDASLALIYNSNTGEQVDTWNLTAPTGPVGMGWSLGYEFIARDAALAAKPIDGVCYLVAGGSSNRLFRTAVTSTYWEYEAENYLFWRIRYYPQKEQWELVQEDGTRRLYGGAAGASAGGDDGPVQYGVKWVGAEGNWSDATVVSSGQSRYAVGWNLAAIVPPWGDGVRMEYENTLAVIGDNAGLAYTVSSRLKRVVVPMVRTLVFNYAPKRNDDTAREYQVPHLDPNTPSLHAYQDRYETHFLASVEVRNADDAPSAPGALIQRVGFEYALVNMSLDHQDDPDYVKRYLTAVTYTTPQGLAMPDVRFDYYNDPSQQLSADFNRGALRSILYPQGGRISYTYRHTLLAGTDRALPVASRGAPRVWFGADYAVLVNYEGANSGLDVRIFSWNGQWVEAPSTYNLSQDIDLATLQVSVQPEFFALACRTAGTSADFLVLLFHKQKGRYGQWIAEQDFTSLPLQNGEQAQLATGTDFAVALSSGPNLMAKVWDERTGRWIDESGAFAVPSNASYALCASADYVALASADAASRRVSLQLWYRVRQGSGFAAAQIDQSTLSDVDWQFDSTPTNFWSLGSCFASMTYVNGGDDRTIRYTVKVLQWDDSFYARTVLDERLTIDADTELPYAQSVVSGSVLGNVANLFRYDGQTWQPGALPVPGGTGDPPRFVYGSDVAVVSGKEEAAIALFNPYQPSWEAAVQIPISQLGITPTANGDYVSVDRQVYYRDPANVLQPVYVLDSNMVAQSLVNRAPYFIAYEDQSGNTHVLPLSNGTVDAAAEVVLANERIHVPDGGQGTTLAGPSALMTYQGSFDNPSALKLYQFVQHGIEGQVGGYPVEALRIDDGYPDDWGGVWAAASKCSRFYYDCDNVTVSPEGTVTEFAAATVVYGADAGTAGVAYPPPVDTLFGRSEYRFHNNRSPRTSGLVPDDAMLDPSATTYYSFLNGMLFDQTDYDAEGMPVERTYNVYDVRTEIASIDDASTRLPIIGGYVKRPRTEISQYEQAIEVPQAGLALASVSASSSSSASSSASTRGRAPQPVAVPPALVRALGERDVALPAEALLVPARDGGHWRLHPDPASPRYLPVAVRDGNLVASVAVTRQVGSDYSWQTGLLGSDFVDNYNSQGKHEILSRAVYYAWQVSAYAQLKAAHIWAPVAVSIRFWREDGMAEPGLPQTVSLNTLAPWFDDPEGAGERWAPRRSFVAASASVYDPTLPIPVRFDAWDNAALPSDDLWRLSGEVTVRDSGGTTIEARDAFGRPTATLLNRCGTARVAEFANATTAETLYSGFESYEDLARWRLGGQPLPGDLVVPGDAHTGSRALRLAGDASQVLSTGLSLEGGKTYILACWVKTPAGFDGVAGKAQWQVVAGGQATLSLEIAGSDGAWAYRHWPVVWPAGGGSSGGGGASANAVSLQLCNAKSGAQGVLLLDDVMFAPLVGSVGVSVYDELYGAETATLALNGNTARSVFDSRQRVAAQAGASGQVHGGGMAYLVRENDPRADFVFAPTDPNAVTQVASAGGGVLADFMQGSDWTSQWDIANTAAWQVIDGVLTHAGSGTDSIAFRPSSDLADYGVIVTVRLPQDTDGAPIPPAGATGVDIGADLSVRWEPATGWRLTLAGTTHDLGAARFANDWALFVPVDPASGTNSVHFYAGGRLLFAQTGGALVRGAASLVLTGTGVGVSALAMLRAPALSAVFLDGSGKERQQQSFTGEGSIVSGSLYDPIGRAAIGVKPANAPGRGLAYDADYVLSFDPTSGVMTGRAASAYPDDEGFPYVRTEYFRTAQSLASRQGAPGKALAIAYGTGGTGAGVDLNPHIQQFSYGTNVQGQFGGDTWPSNQYFVKKITDPNGNPGFTLTSQTDQALASLSLTDDGGLAVTQYFYDGSGRLVKTLPPAGVDAQRAGDPDAGRWASTTTYNFLGEGIESSEPDAGLTRSVFGPGSQLRFAAGPDDKDGLATIRYVKYDAIGRDIEAGVVRTEWNREALQRIALDDPAWPGAAQGAVVNRSYAYDGDGSDPTQFGRIVRSTEQAPDGLTQVDQRYAYDTGGLVREETQTATAFDATARTTRYAYDALGRVVGLTYPQDSEIAQISYAYTRLGQVFEVGTPQQPDAFATFSYNAAGQVERSVVRLAAALDLLSQSRYGPPGWLQGTTTTTSAGTTIWEEGLSYTEGGYQDAGYFDGKIASVETVSDAGDAQRFAYAYDTQSRLLMAQRSENGQDSTDAALSYDANGNFATLETLGVSRTYAYQPYTDRVDTVDAVGTTLDAFRYNAQGAAIAAQRLGLSDIAYSPSTGMTDTITLDNGHKVIFGYDASQARSVKRLTDAAGAEISAKQYLRDSSGNPLLELSRTAGAEDTKAQYLYGPSGLIGMQLGGQRYAVVRDHLGSVRCVVDATGAVVAQYDYTAFGVTVTRAGSSRPDILFYRYTGQEFDAETGLYNYQARFYDPELGRFVAVDPRRQGSSPYVYVLNNPIGLVDPDGEEALTAFLIAVIVSAIIGAVVGAVTYAVTHEGNFDVGKFFLYAAAGLVAGAAGGAAAFGGGLMATAALGAIGVSTSTSIGSGIVVGAVAGAADGVVAGTMNQVGVNLIEGRPLNEGVGQAAWMGAAIGAASGAVLGGITGAVNYRTASRLARPSRVITNRPTGRLNATLHGATVVSEGNIGPGVAGIGRRDVVGLNAHGGARNTRLDFTNGPVGPVGQGLPNQDISHVIADLGGANFAGGGLDLSGVCYAGTSGVARTAARDLGQPVRAATGSTWTAGNDFPRRGFRIVPAGENFLRVSQSLQGITFRTYYPSQLRTGWNYLFGY</sequence>